<dbReference type="GO" id="GO:0005507">
    <property type="term" value="F:copper ion binding"/>
    <property type="evidence" value="ECO:0007669"/>
    <property type="project" value="InterPro"/>
</dbReference>
<evidence type="ECO:0000256" key="8">
    <source>
        <dbReference type="ARBA" id="ARBA00022692"/>
    </source>
</evidence>
<dbReference type="GO" id="GO:0005886">
    <property type="term" value="C:plasma membrane"/>
    <property type="evidence" value="ECO:0007669"/>
    <property type="project" value="UniProtKB-SubCell"/>
</dbReference>
<dbReference type="Pfam" id="PF00702">
    <property type="entry name" value="Hydrolase"/>
    <property type="match status" value="1"/>
</dbReference>
<dbReference type="Gene3D" id="3.40.50.1000">
    <property type="entry name" value="HAD superfamily/HAD-like"/>
    <property type="match status" value="1"/>
</dbReference>
<dbReference type="FunFam" id="3.40.50.1000:FF:000144">
    <property type="entry name" value="copper-transporting ATPase 1 isoform X2"/>
    <property type="match status" value="1"/>
</dbReference>
<dbReference type="SUPFAM" id="SSF55008">
    <property type="entry name" value="HMA, heavy metal-associated domain"/>
    <property type="match status" value="2"/>
</dbReference>
<feature type="transmembrane region" description="Helical" evidence="25">
    <location>
        <begin position="167"/>
        <end position="184"/>
    </location>
</feature>
<dbReference type="FunFam" id="3.30.70.100:FF:000005">
    <property type="entry name" value="Copper-exporting P-type ATPase A"/>
    <property type="match status" value="2"/>
</dbReference>
<evidence type="ECO:0000256" key="24">
    <source>
        <dbReference type="ARBA" id="ARBA00074171"/>
    </source>
</evidence>
<dbReference type="EC" id="7.2.2.8" evidence="3"/>
<comment type="similarity">
    <text evidence="2 25">Belongs to the cation transport ATPase (P-type) (TC 3.A.3) family. Type IB subfamily.</text>
</comment>
<dbReference type="PROSITE" id="PS01047">
    <property type="entry name" value="HMA_1"/>
    <property type="match status" value="2"/>
</dbReference>
<evidence type="ECO:0000256" key="19">
    <source>
        <dbReference type="ARBA" id="ARBA00023136"/>
    </source>
</evidence>
<evidence type="ECO:0000256" key="16">
    <source>
        <dbReference type="ARBA" id="ARBA00022989"/>
    </source>
</evidence>
<dbReference type="NCBIfam" id="TIGR01494">
    <property type="entry name" value="ATPase_P-type"/>
    <property type="match status" value="1"/>
</dbReference>
<dbReference type="InterPro" id="IPR018303">
    <property type="entry name" value="ATPase_P-typ_P_site"/>
</dbReference>
<dbReference type="GO" id="GO:0055070">
    <property type="term" value="P:copper ion homeostasis"/>
    <property type="evidence" value="ECO:0007669"/>
    <property type="project" value="TreeGrafter"/>
</dbReference>
<dbReference type="Gene3D" id="3.30.70.100">
    <property type="match status" value="2"/>
</dbReference>
<gene>
    <name evidence="27" type="ORF">E0L93_03605</name>
</gene>
<dbReference type="SFLD" id="SFLDG00002">
    <property type="entry name" value="C1.7:_P-type_atpase_like"/>
    <property type="match status" value="1"/>
</dbReference>
<comment type="catalytic activity">
    <reaction evidence="22">
        <text>Cu(+)(in) + ATP + H2O = Cu(+)(out) + ADP + phosphate + H(+)</text>
        <dbReference type="Rhea" id="RHEA:25792"/>
        <dbReference type="ChEBI" id="CHEBI:15377"/>
        <dbReference type="ChEBI" id="CHEBI:15378"/>
        <dbReference type="ChEBI" id="CHEBI:30616"/>
        <dbReference type="ChEBI" id="CHEBI:43474"/>
        <dbReference type="ChEBI" id="CHEBI:49552"/>
        <dbReference type="ChEBI" id="CHEBI:456216"/>
        <dbReference type="EC" id="7.2.2.8"/>
    </reaction>
</comment>
<evidence type="ECO:0000256" key="2">
    <source>
        <dbReference type="ARBA" id="ARBA00006024"/>
    </source>
</evidence>
<dbReference type="InterPro" id="IPR001757">
    <property type="entry name" value="P_typ_ATPase"/>
</dbReference>
<accession>A0A4R1BQZ0</accession>
<dbReference type="GO" id="GO:0016887">
    <property type="term" value="F:ATP hydrolysis activity"/>
    <property type="evidence" value="ECO:0007669"/>
    <property type="project" value="InterPro"/>
</dbReference>
<feature type="transmembrane region" description="Helical" evidence="25">
    <location>
        <begin position="800"/>
        <end position="820"/>
    </location>
</feature>
<evidence type="ECO:0000256" key="1">
    <source>
        <dbReference type="ARBA" id="ARBA00004651"/>
    </source>
</evidence>
<dbReference type="RefSeq" id="WP_132688574.1">
    <property type="nucleotide sequence ID" value="NZ_SKBU01000006.1"/>
</dbReference>
<evidence type="ECO:0000256" key="18">
    <source>
        <dbReference type="ARBA" id="ARBA00023065"/>
    </source>
</evidence>
<comment type="caution">
    <text evidence="27">The sequence shown here is derived from an EMBL/GenBank/DDBJ whole genome shotgun (WGS) entry which is preliminary data.</text>
</comment>
<dbReference type="SFLD" id="SFLDF00027">
    <property type="entry name" value="p-type_atpase"/>
    <property type="match status" value="1"/>
</dbReference>
<keyword evidence="10" id="KW-0677">Repeat</keyword>
<dbReference type="GO" id="GO:0140581">
    <property type="term" value="F:P-type monovalent copper transporter activity"/>
    <property type="evidence" value="ECO:0007669"/>
    <property type="project" value="UniProtKB-EC"/>
</dbReference>
<keyword evidence="15" id="KW-1278">Translocase</keyword>
<protein>
    <recommendedName>
        <fullName evidence="24">Cation-transporting P-type ATPase B</fullName>
        <ecNumber evidence="3">7.2.2.8</ecNumber>
    </recommendedName>
    <alternativeName>
        <fullName evidence="4">Copper-exporting P-type ATPase</fullName>
    </alternativeName>
    <alternativeName>
        <fullName evidence="20">Copper-exporting P-type ATPase A</fullName>
    </alternativeName>
    <alternativeName>
        <fullName evidence="21">Cu(+)-exporting ATPase</fullName>
    </alternativeName>
</protein>
<dbReference type="NCBIfam" id="TIGR00003">
    <property type="entry name" value="copper ion binding protein"/>
    <property type="match status" value="2"/>
</dbReference>
<name>A0A4R1BQZ0_9ACTN</name>
<keyword evidence="19 25" id="KW-0472">Membrane</keyword>
<reference evidence="27 28" key="1">
    <citation type="submission" date="2019-03" db="EMBL/GenBank/DDBJ databases">
        <title>Whole genome sequence of a novel Rubrobacter taiwanensis strain, isolated from Yellowstone National Park.</title>
        <authorList>
            <person name="Freed S."/>
            <person name="Ramaley R.F."/>
            <person name="Kyndt J.A."/>
        </authorList>
    </citation>
    <scope>NUCLEOTIDE SEQUENCE [LARGE SCALE GENOMIC DNA]</scope>
    <source>
        <strain evidence="27 28">Yellowstone</strain>
    </source>
</reference>
<evidence type="ECO:0000256" key="21">
    <source>
        <dbReference type="ARBA" id="ARBA00033239"/>
    </source>
</evidence>
<keyword evidence="16 25" id="KW-1133">Transmembrane helix</keyword>
<dbReference type="PANTHER" id="PTHR43520">
    <property type="entry name" value="ATP7, ISOFORM B"/>
    <property type="match status" value="1"/>
</dbReference>
<keyword evidence="8 25" id="KW-0812">Transmembrane</keyword>
<dbReference type="PANTHER" id="PTHR43520:SF8">
    <property type="entry name" value="P-TYPE CU(+) TRANSPORTER"/>
    <property type="match status" value="1"/>
</dbReference>
<dbReference type="PROSITE" id="PS51257">
    <property type="entry name" value="PROKAR_LIPOPROTEIN"/>
    <property type="match status" value="1"/>
</dbReference>
<dbReference type="InterPro" id="IPR023214">
    <property type="entry name" value="HAD_sf"/>
</dbReference>
<evidence type="ECO:0000256" key="7">
    <source>
        <dbReference type="ARBA" id="ARBA00022553"/>
    </source>
</evidence>
<dbReference type="SUPFAM" id="SSF56784">
    <property type="entry name" value="HAD-like"/>
    <property type="match status" value="1"/>
</dbReference>
<evidence type="ECO:0000256" key="11">
    <source>
        <dbReference type="ARBA" id="ARBA00022741"/>
    </source>
</evidence>
<dbReference type="OrthoDB" id="7059309at2"/>
<evidence type="ECO:0000256" key="14">
    <source>
        <dbReference type="ARBA" id="ARBA00022842"/>
    </source>
</evidence>
<keyword evidence="12" id="KW-0187">Copper transport</keyword>
<feature type="transmembrane region" description="Helical" evidence="25">
    <location>
        <begin position="758"/>
        <end position="780"/>
    </location>
</feature>
<dbReference type="InterPro" id="IPR027256">
    <property type="entry name" value="P-typ_ATPase_IB"/>
</dbReference>
<dbReference type="SUPFAM" id="SSF81665">
    <property type="entry name" value="Calcium ATPase, transmembrane domain M"/>
    <property type="match status" value="1"/>
</dbReference>
<dbReference type="InterPro" id="IPR036163">
    <property type="entry name" value="HMA_dom_sf"/>
</dbReference>
<keyword evidence="17" id="KW-0186">Copper</keyword>
<feature type="transmembrane region" description="Helical" evidence="25">
    <location>
        <begin position="442"/>
        <end position="465"/>
    </location>
</feature>
<dbReference type="NCBIfam" id="TIGR01511">
    <property type="entry name" value="ATPase-IB1_Cu"/>
    <property type="match status" value="1"/>
</dbReference>
<feature type="transmembrane region" description="Helical" evidence="25">
    <location>
        <begin position="196"/>
        <end position="213"/>
    </location>
</feature>
<feature type="domain" description="HMA" evidence="26">
    <location>
        <begin position="9"/>
        <end position="75"/>
    </location>
</feature>
<dbReference type="PRINTS" id="PR00119">
    <property type="entry name" value="CATATPASE"/>
</dbReference>
<dbReference type="Gene3D" id="2.70.150.10">
    <property type="entry name" value="Calcium-transporting ATPase, cytoplasmic transduction domain A"/>
    <property type="match status" value="1"/>
</dbReference>
<dbReference type="EMBL" id="SKBU01000006">
    <property type="protein sequence ID" value="TCJ20041.1"/>
    <property type="molecule type" value="Genomic_DNA"/>
</dbReference>
<keyword evidence="14" id="KW-0460">Magnesium</keyword>
<dbReference type="InterPro" id="IPR036412">
    <property type="entry name" value="HAD-like_sf"/>
</dbReference>
<dbReference type="SFLD" id="SFLDS00003">
    <property type="entry name" value="Haloacid_Dehalogenase"/>
    <property type="match status" value="1"/>
</dbReference>
<dbReference type="CDD" id="cd00371">
    <property type="entry name" value="HMA"/>
    <property type="match status" value="2"/>
</dbReference>
<keyword evidence="9 25" id="KW-0479">Metal-binding</keyword>
<evidence type="ECO:0000256" key="20">
    <source>
        <dbReference type="ARBA" id="ARBA00029719"/>
    </source>
</evidence>
<evidence type="ECO:0000256" key="9">
    <source>
        <dbReference type="ARBA" id="ARBA00022723"/>
    </source>
</evidence>
<comment type="subcellular location">
    <subcellularLocation>
        <location evidence="1">Cell membrane</location>
        <topology evidence="1">Multi-pass membrane protein</topology>
    </subcellularLocation>
</comment>
<keyword evidence="13 25" id="KW-0067">ATP-binding</keyword>
<dbReference type="AlphaFoldDB" id="A0A4R1BQZ0"/>
<evidence type="ECO:0000313" key="27">
    <source>
        <dbReference type="EMBL" id="TCJ20041.1"/>
    </source>
</evidence>
<dbReference type="PRINTS" id="PR00942">
    <property type="entry name" value="CUATPASEI"/>
</dbReference>
<evidence type="ECO:0000256" key="12">
    <source>
        <dbReference type="ARBA" id="ARBA00022796"/>
    </source>
</evidence>
<dbReference type="Pfam" id="PF00122">
    <property type="entry name" value="E1-E2_ATPase"/>
    <property type="match status" value="1"/>
</dbReference>
<evidence type="ECO:0000256" key="23">
    <source>
        <dbReference type="ARBA" id="ARBA00049360"/>
    </source>
</evidence>
<dbReference type="InterPro" id="IPR059000">
    <property type="entry name" value="ATPase_P-type_domA"/>
</dbReference>
<feature type="transmembrane region" description="Helical" evidence="25">
    <location>
        <begin position="414"/>
        <end position="436"/>
    </location>
</feature>
<evidence type="ECO:0000256" key="10">
    <source>
        <dbReference type="ARBA" id="ARBA00022737"/>
    </source>
</evidence>
<evidence type="ECO:0000256" key="22">
    <source>
        <dbReference type="ARBA" id="ARBA00049289"/>
    </source>
</evidence>
<dbReference type="NCBIfam" id="TIGR01525">
    <property type="entry name" value="ATPase-IB_hvy"/>
    <property type="match status" value="1"/>
</dbReference>
<proteinExistence type="inferred from homology"/>
<evidence type="ECO:0000256" key="17">
    <source>
        <dbReference type="ARBA" id="ARBA00023008"/>
    </source>
</evidence>
<evidence type="ECO:0000259" key="26">
    <source>
        <dbReference type="PROSITE" id="PS50846"/>
    </source>
</evidence>
<dbReference type="CDD" id="cd02094">
    <property type="entry name" value="P-type_ATPase_Cu-like"/>
    <property type="match status" value="1"/>
</dbReference>
<feature type="transmembrane region" description="Helical" evidence="25">
    <location>
        <begin position="234"/>
        <end position="256"/>
    </location>
</feature>
<dbReference type="InterPro" id="IPR006121">
    <property type="entry name" value="HMA_dom"/>
</dbReference>
<dbReference type="InterPro" id="IPR017969">
    <property type="entry name" value="Heavy-metal-associated_CS"/>
</dbReference>
<keyword evidence="5" id="KW-0813">Transport</keyword>
<evidence type="ECO:0000256" key="15">
    <source>
        <dbReference type="ARBA" id="ARBA00022967"/>
    </source>
</evidence>
<dbReference type="InterPro" id="IPR023299">
    <property type="entry name" value="ATPase_P-typ_cyto_dom_N"/>
</dbReference>
<comment type="catalytic activity">
    <reaction evidence="23">
        <text>ATP + H2O = ADP + phosphate + H(+)</text>
        <dbReference type="Rhea" id="RHEA:13065"/>
        <dbReference type="ChEBI" id="CHEBI:15377"/>
        <dbReference type="ChEBI" id="CHEBI:15378"/>
        <dbReference type="ChEBI" id="CHEBI:30616"/>
        <dbReference type="ChEBI" id="CHEBI:43474"/>
        <dbReference type="ChEBI" id="CHEBI:456216"/>
    </reaction>
</comment>
<feature type="transmembrane region" description="Helical" evidence="25">
    <location>
        <begin position="262"/>
        <end position="280"/>
    </location>
</feature>
<keyword evidence="6 25" id="KW-1003">Cell membrane</keyword>
<dbReference type="Pfam" id="PF00403">
    <property type="entry name" value="HMA"/>
    <property type="match status" value="2"/>
</dbReference>
<dbReference type="GO" id="GO:0005524">
    <property type="term" value="F:ATP binding"/>
    <property type="evidence" value="ECO:0007669"/>
    <property type="project" value="UniProtKB-UniRule"/>
</dbReference>
<dbReference type="InterPro" id="IPR006122">
    <property type="entry name" value="HMA_Cu_ion-bd"/>
</dbReference>
<dbReference type="SUPFAM" id="SSF81653">
    <property type="entry name" value="Calcium ATPase, transduction domain A"/>
    <property type="match status" value="1"/>
</dbReference>
<evidence type="ECO:0000256" key="25">
    <source>
        <dbReference type="RuleBase" id="RU362081"/>
    </source>
</evidence>
<dbReference type="GO" id="GO:0043682">
    <property type="term" value="F:P-type divalent copper transporter activity"/>
    <property type="evidence" value="ECO:0007669"/>
    <property type="project" value="TreeGrafter"/>
</dbReference>
<keyword evidence="11 25" id="KW-0547">Nucleotide-binding</keyword>
<dbReference type="PROSITE" id="PS00154">
    <property type="entry name" value="ATPASE_E1_E2"/>
    <property type="match status" value="1"/>
</dbReference>
<dbReference type="PROSITE" id="PS50846">
    <property type="entry name" value="HMA_2"/>
    <property type="match status" value="2"/>
</dbReference>
<evidence type="ECO:0000256" key="5">
    <source>
        <dbReference type="ARBA" id="ARBA00022448"/>
    </source>
</evidence>
<sequence length="827" mass="86873">MTETKDGLVAISIPVTGMSCAACSARVERALSGVEGVVEAGVNLATGRASVVYDPGLAGPEDLLGAIEGAGYGVEIRRTGFGVTGMSCASCVSRVEGALRDVPGVIDVSVNLAAEKATVEHLSGVAGIEDFGRAVQDAGYGVSREEEGEEPGGELRDLEYRKLRNKVILGAVLSALVLLGSLPHMTGLPSPVPMTWLNFALFLLTTPVQFLVGSQFYRGAWGALKHGQTNMNTLVVIGTSAAYLYSTAVTFAPQLFADRADVYYDVAAVITTFILLGRLMEARAKGRTGEAIRKLAGLRAKTARVVRGGEERDVAVEDVRVGDIVVVRPGEKIPVDGRVIGGESSVDESMISGEPMPVTKRPGDEVIGATINGSGSFRFLATRVGKDTALAQIIRMVEEAQGSKAPIQRLADRISGIFVPIVIAIAIATFLVWWFFGPEPAFTFAMLNFVAVLIIACPCALGLATPTSIMVGTGRGAEMGMLIKGGEVLEKAHRLTTVVLDKTGTLTRGRPEVTDVVVANGLSEEELLRLVASAERGSEHPLGEAIVEGARRRGVDLAGAEGFRAVSGGGIEAAVEGREVLVGSRRFLEEAGVPEDGLALQADRLAAAGRTPVFVAVDGRPAGLVAVADTVREESKEAIEELHRMGLEVAMITGDNRRTAEAVARRLGIDRVLAEVRPQEKADEVAKLQKEGKIVAMVGDGINDAPALARADVGIAIGTGTDVAMEAGDITLISGDVRGVARAVRLSKATIRNIRQNLFWAFAYNVLLIPVAAGALYPLFAGGGVPEALRPVLGEYGFLNPMLAAAAMAFSSVSVVTNALRLRRVKI</sequence>
<evidence type="ECO:0000256" key="4">
    <source>
        <dbReference type="ARBA" id="ARBA00015102"/>
    </source>
</evidence>
<evidence type="ECO:0000256" key="13">
    <source>
        <dbReference type="ARBA" id="ARBA00022840"/>
    </source>
</evidence>
<evidence type="ECO:0000313" key="28">
    <source>
        <dbReference type="Proteomes" id="UP000295244"/>
    </source>
</evidence>
<dbReference type="Proteomes" id="UP000295244">
    <property type="component" value="Unassembled WGS sequence"/>
</dbReference>
<dbReference type="InterPro" id="IPR008250">
    <property type="entry name" value="ATPase_P-typ_transduc_dom_A_sf"/>
</dbReference>
<keyword evidence="28" id="KW-1185">Reference proteome</keyword>
<dbReference type="InterPro" id="IPR023298">
    <property type="entry name" value="ATPase_P-typ_TM_dom_sf"/>
</dbReference>
<evidence type="ECO:0000256" key="3">
    <source>
        <dbReference type="ARBA" id="ARBA00012517"/>
    </source>
</evidence>
<keyword evidence="7" id="KW-0597">Phosphoprotein</keyword>
<evidence type="ECO:0000256" key="6">
    <source>
        <dbReference type="ARBA" id="ARBA00022475"/>
    </source>
</evidence>
<dbReference type="Gene3D" id="3.40.1110.10">
    <property type="entry name" value="Calcium-transporting ATPase, cytoplasmic domain N"/>
    <property type="match status" value="1"/>
</dbReference>
<dbReference type="InterPro" id="IPR044492">
    <property type="entry name" value="P_typ_ATPase_HD_dom"/>
</dbReference>
<feature type="domain" description="HMA" evidence="26">
    <location>
        <begin position="77"/>
        <end position="143"/>
    </location>
</feature>
<organism evidence="27 28">
    <name type="scientific">Rubrobacter taiwanensis</name>
    <dbReference type="NCBI Taxonomy" id="185139"/>
    <lineage>
        <taxon>Bacteria</taxon>
        <taxon>Bacillati</taxon>
        <taxon>Actinomycetota</taxon>
        <taxon>Rubrobacteria</taxon>
        <taxon>Rubrobacterales</taxon>
        <taxon>Rubrobacteraceae</taxon>
        <taxon>Rubrobacter</taxon>
    </lineage>
</organism>
<dbReference type="FunFam" id="2.70.150.10:FF:000002">
    <property type="entry name" value="Copper-transporting ATPase 1, putative"/>
    <property type="match status" value="1"/>
</dbReference>
<keyword evidence="18" id="KW-0406">Ion transport</keyword>